<name>A0A4P7QI56_9CORY</name>
<dbReference type="AlphaFoldDB" id="A0A4P7QI56"/>
<gene>
    <name evidence="9" type="ORF">CENDO_10480</name>
</gene>
<evidence type="ECO:0000256" key="5">
    <source>
        <dbReference type="ARBA" id="ARBA00023295"/>
    </source>
</evidence>
<dbReference type="PANTHER" id="PTHR30480:SF13">
    <property type="entry name" value="BETA-HEXOSAMINIDASE"/>
    <property type="match status" value="1"/>
</dbReference>
<dbReference type="Gene3D" id="3.20.20.300">
    <property type="entry name" value="Glycoside hydrolase, family 3, N-terminal domain"/>
    <property type="match status" value="1"/>
</dbReference>
<dbReference type="InterPro" id="IPR050226">
    <property type="entry name" value="NagZ_Beta-hexosaminidase"/>
</dbReference>
<dbReference type="GO" id="GO:0009254">
    <property type="term" value="P:peptidoglycan turnover"/>
    <property type="evidence" value="ECO:0007669"/>
    <property type="project" value="TreeGrafter"/>
</dbReference>
<feature type="region of interest" description="Disordered" evidence="6">
    <location>
        <begin position="22"/>
        <end position="74"/>
    </location>
</feature>
<evidence type="ECO:0000256" key="2">
    <source>
        <dbReference type="ARBA" id="ARBA00005336"/>
    </source>
</evidence>
<dbReference type="PANTHER" id="PTHR30480">
    <property type="entry name" value="BETA-HEXOSAMINIDASE-RELATED"/>
    <property type="match status" value="1"/>
</dbReference>
<evidence type="ECO:0000313" key="10">
    <source>
        <dbReference type="Proteomes" id="UP000296352"/>
    </source>
</evidence>
<dbReference type="InterPro" id="IPR017853">
    <property type="entry name" value="GH"/>
</dbReference>
<dbReference type="GO" id="GO:0005975">
    <property type="term" value="P:carbohydrate metabolic process"/>
    <property type="evidence" value="ECO:0007669"/>
    <property type="project" value="InterPro"/>
</dbReference>
<accession>A0A4P7QI56</accession>
<feature type="compositionally biased region" description="Low complexity" evidence="6">
    <location>
        <begin position="45"/>
        <end position="64"/>
    </location>
</feature>
<evidence type="ECO:0000256" key="7">
    <source>
        <dbReference type="SAM" id="SignalP"/>
    </source>
</evidence>
<keyword evidence="7" id="KW-0732">Signal</keyword>
<dbReference type="KEGG" id="cee:CENDO_10480"/>
<feature type="chain" id="PRO_5020710235" description="beta-N-acetylhexosaminidase" evidence="7">
    <location>
        <begin position="18"/>
        <end position="393"/>
    </location>
</feature>
<evidence type="ECO:0000256" key="3">
    <source>
        <dbReference type="ARBA" id="ARBA00012663"/>
    </source>
</evidence>
<evidence type="ECO:0000256" key="6">
    <source>
        <dbReference type="SAM" id="MobiDB-lite"/>
    </source>
</evidence>
<keyword evidence="5 9" id="KW-0326">Glycosidase</keyword>
<protein>
    <recommendedName>
        <fullName evidence="3">beta-N-acetylhexosaminidase</fullName>
        <ecNumber evidence="3">3.2.1.52</ecNumber>
    </recommendedName>
</protein>
<comment type="catalytic activity">
    <reaction evidence="1">
        <text>Hydrolysis of terminal non-reducing N-acetyl-D-hexosamine residues in N-acetyl-beta-D-hexosaminides.</text>
        <dbReference type="EC" id="3.2.1.52"/>
    </reaction>
</comment>
<evidence type="ECO:0000313" key="9">
    <source>
        <dbReference type="EMBL" id="QCB29349.1"/>
    </source>
</evidence>
<reference evidence="9 10" key="1">
    <citation type="submission" date="2019-04" db="EMBL/GenBank/DDBJ databases">
        <title>Corynebacterium endometrii sp. nov., isolated from the uterus of a cow with endometritis.</title>
        <authorList>
            <person name="Ballas P."/>
            <person name="Ruckert C."/>
            <person name="Wagener K."/>
            <person name="Drillich M."/>
            <person name="Kaempfer P."/>
            <person name="Busse H.-J."/>
            <person name="Ehling-Schulz M."/>
        </authorList>
    </citation>
    <scope>NUCLEOTIDE SEQUENCE [LARGE SCALE GENOMIC DNA]</scope>
    <source>
        <strain evidence="9 10">LMM-1653</strain>
    </source>
</reference>
<evidence type="ECO:0000259" key="8">
    <source>
        <dbReference type="Pfam" id="PF00933"/>
    </source>
</evidence>
<dbReference type="GO" id="GO:0004563">
    <property type="term" value="F:beta-N-acetylhexosaminidase activity"/>
    <property type="evidence" value="ECO:0007669"/>
    <property type="project" value="UniProtKB-EC"/>
</dbReference>
<comment type="similarity">
    <text evidence="2">Belongs to the glycosyl hydrolase 3 family.</text>
</comment>
<keyword evidence="10" id="KW-1185">Reference proteome</keyword>
<organism evidence="9 10">
    <name type="scientific">Corynebacterium endometrii</name>
    <dbReference type="NCBI Taxonomy" id="2488819"/>
    <lineage>
        <taxon>Bacteria</taxon>
        <taxon>Bacillati</taxon>
        <taxon>Actinomycetota</taxon>
        <taxon>Actinomycetes</taxon>
        <taxon>Mycobacteriales</taxon>
        <taxon>Corynebacteriaceae</taxon>
        <taxon>Corynebacterium</taxon>
    </lineage>
</organism>
<dbReference type="EMBL" id="CP039247">
    <property type="protein sequence ID" value="QCB29349.1"/>
    <property type="molecule type" value="Genomic_DNA"/>
</dbReference>
<dbReference type="Proteomes" id="UP000296352">
    <property type="component" value="Chromosome"/>
</dbReference>
<dbReference type="EC" id="3.2.1.52" evidence="3"/>
<evidence type="ECO:0000256" key="1">
    <source>
        <dbReference type="ARBA" id="ARBA00001231"/>
    </source>
</evidence>
<feature type="signal peptide" evidence="7">
    <location>
        <begin position="1"/>
        <end position="17"/>
    </location>
</feature>
<dbReference type="InterPro" id="IPR036962">
    <property type="entry name" value="Glyco_hydro_3_N_sf"/>
</dbReference>
<proteinExistence type="inferred from homology"/>
<sequence precursor="true">MLLIPAACLALGLSACADGAGDNAAGGAAPETAVGQGAREGSGEGAAAAPSEPATSPRTPTPETSTPPPVPLPATQRERAASLLMAPVVNFEDALYKLNAGVGGIFIPSWADPALLTEPGRDLHALRQMVGRPFDISIDFEGGRVQRFTKVFGAFPTPRQMGTEGPEAVRRYGFQIGQALLSRGVSVDFAPVLDIDGQGLDVVGDRAFSTDPHEAAALGVQFAAGLEDAGVDSVFKHYPGHGRASGDTHLGPAVTPPLGEVMGFDAVPFAEATAAEPRSAMMVGHMVVPGLGDGVTPSSLNSHAYGLLRNVHGFDGLVYTDDLTGMKAITDIYAPADAVVAAIAAGADVALWSAEMDINYVIDRVDAAVTEGRINRHRFDAAVMRVAEQLHAQ</sequence>
<feature type="domain" description="Glycoside hydrolase family 3 N-terminal" evidence="8">
    <location>
        <begin position="99"/>
        <end position="387"/>
    </location>
</feature>
<dbReference type="Pfam" id="PF00933">
    <property type="entry name" value="Glyco_hydro_3"/>
    <property type="match status" value="1"/>
</dbReference>
<evidence type="ECO:0000256" key="4">
    <source>
        <dbReference type="ARBA" id="ARBA00022801"/>
    </source>
</evidence>
<dbReference type="OrthoDB" id="9805821at2"/>
<keyword evidence="4 9" id="KW-0378">Hydrolase</keyword>
<dbReference type="InterPro" id="IPR001764">
    <property type="entry name" value="Glyco_hydro_3_N"/>
</dbReference>
<dbReference type="SUPFAM" id="SSF51445">
    <property type="entry name" value="(Trans)glycosidases"/>
    <property type="match status" value="1"/>
</dbReference>